<dbReference type="EMBL" id="MU854644">
    <property type="protein sequence ID" value="KAK4032138.1"/>
    <property type="molecule type" value="Genomic_DNA"/>
</dbReference>
<evidence type="ECO:0000313" key="2">
    <source>
        <dbReference type="EMBL" id="KAK4032138.1"/>
    </source>
</evidence>
<dbReference type="AlphaFoldDB" id="A0AAN6P858"/>
<accession>A0AAN6P858</accession>
<keyword evidence="1" id="KW-0732">Signal</keyword>
<evidence type="ECO:0000313" key="3">
    <source>
        <dbReference type="Proteomes" id="UP001303115"/>
    </source>
</evidence>
<proteinExistence type="predicted"/>
<keyword evidence="3" id="KW-1185">Reference proteome</keyword>
<dbReference type="Proteomes" id="UP001303115">
    <property type="component" value="Unassembled WGS sequence"/>
</dbReference>
<reference evidence="3" key="1">
    <citation type="journal article" date="2023" name="Mol. Phylogenet. Evol.">
        <title>Genome-scale phylogeny and comparative genomics of the fungal order Sordariales.</title>
        <authorList>
            <person name="Hensen N."/>
            <person name="Bonometti L."/>
            <person name="Westerberg I."/>
            <person name="Brannstrom I.O."/>
            <person name="Guillou S."/>
            <person name="Cros-Aarteil S."/>
            <person name="Calhoun S."/>
            <person name="Haridas S."/>
            <person name="Kuo A."/>
            <person name="Mondo S."/>
            <person name="Pangilinan J."/>
            <person name="Riley R."/>
            <person name="LaButti K."/>
            <person name="Andreopoulos B."/>
            <person name="Lipzen A."/>
            <person name="Chen C."/>
            <person name="Yan M."/>
            <person name="Daum C."/>
            <person name="Ng V."/>
            <person name="Clum A."/>
            <person name="Steindorff A."/>
            <person name="Ohm R.A."/>
            <person name="Martin F."/>
            <person name="Silar P."/>
            <person name="Natvig D.O."/>
            <person name="Lalanne C."/>
            <person name="Gautier V."/>
            <person name="Ament-Velasquez S.L."/>
            <person name="Kruys A."/>
            <person name="Hutchinson M.I."/>
            <person name="Powell A.J."/>
            <person name="Barry K."/>
            <person name="Miller A.N."/>
            <person name="Grigoriev I.V."/>
            <person name="Debuchy R."/>
            <person name="Gladieux P."/>
            <person name="Hiltunen Thoren M."/>
            <person name="Johannesson H."/>
        </authorList>
    </citation>
    <scope>NUCLEOTIDE SEQUENCE [LARGE SCALE GENOMIC DNA]</scope>
    <source>
        <strain evidence="3">CBS 284.82</strain>
    </source>
</reference>
<feature type="chain" id="PRO_5042945759" evidence="1">
    <location>
        <begin position="21"/>
        <end position="76"/>
    </location>
</feature>
<name>A0AAN6P858_9PEZI</name>
<evidence type="ECO:0000256" key="1">
    <source>
        <dbReference type="SAM" id="SignalP"/>
    </source>
</evidence>
<protein>
    <submittedName>
        <fullName evidence="2">Uncharacterized protein</fullName>
    </submittedName>
</protein>
<organism evidence="2 3">
    <name type="scientific">Parachaetomium inaequale</name>
    <dbReference type="NCBI Taxonomy" id="2588326"/>
    <lineage>
        <taxon>Eukaryota</taxon>
        <taxon>Fungi</taxon>
        <taxon>Dikarya</taxon>
        <taxon>Ascomycota</taxon>
        <taxon>Pezizomycotina</taxon>
        <taxon>Sordariomycetes</taxon>
        <taxon>Sordariomycetidae</taxon>
        <taxon>Sordariales</taxon>
        <taxon>Chaetomiaceae</taxon>
        <taxon>Parachaetomium</taxon>
    </lineage>
</organism>
<feature type="signal peptide" evidence="1">
    <location>
        <begin position="1"/>
        <end position="20"/>
    </location>
</feature>
<gene>
    <name evidence="2" type="ORF">C8A01DRAFT_20759</name>
</gene>
<comment type="caution">
    <text evidence="2">The sequence shown here is derived from an EMBL/GenBank/DDBJ whole genome shotgun (WGS) entry which is preliminary data.</text>
</comment>
<sequence>MLFKQSVVAALMAFASLVLALPAPSVVDLSVRDVDDSVEYKRSQMETFVCKRDDNQSLSCLRKKSDAADQSKSASP</sequence>